<dbReference type="EMBL" id="JPKZ01003109">
    <property type="protein sequence ID" value="KHN73459.1"/>
    <property type="molecule type" value="Genomic_DNA"/>
</dbReference>
<keyword evidence="3" id="KW-1185">Reference proteome</keyword>
<comment type="caution">
    <text evidence="2">The sequence shown here is derived from an EMBL/GenBank/DDBJ whole genome shotgun (WGS) entry which is preliminary data.</text>
</comment>
<reference evidence="2 3" key="1">
    <citation type="submission" date="2014-11" db="EMBL/GenBank/DDBJ databases">
        <title>Genetic blueprint of the zoonotic pathogen Toxocara canis.</title>
        <authorList>
            <person name="Zhu X.-Q."/>
            <person name="Korhonen P.K."/>
            <person name="Cai H."/>
            <person name="Young N.D."/>
            <person name="Nejsum P."/>
            <person name="von Samson-Himmelstjerna G."/>
            <person name="Boag P.R."/>
            <person name="Tan P."/>
            <person name="Li Q."/>
            <person name="Min J."/>
            <person name="Yang Y."/>
            <person name="Wang X."/>
            <person name="Fang X."/>
            <person name="Hall R.S."/>
            <person name="Hofmann A."/>
            <person name="Sternberg P.W."/>
            <person name="Jex A.R."/>
            <person name="Gasser R.B."/>
        </authorList>
    </citation>
    <scope>NUCLEOTIDE SEQUENCE [LARGE SCALE GENOMIC DNA]</scope>
    <source>
        <strain evidence="2">PN_DK_2014</strain>
    </source>
</reference>
<dbReference type="AlphaFoldDB" id="A0A0B2UW14"/>
<evidence type="ECO:0008006" key="4">
    <source>
        <dbReference type="Google" id="ProtNLM"/>
    </source>
</evidence>
<dbReference type="STRING" id="6265.A0A0B2UW14"/>
<feature type="compositionally biased region" description="Basic residues" evidence="1">
    <location>
        <begin position="722"/>
        <end position="731"/>
    </location>
</feature>
<organism evidence="2 3">
    <name type="scientific">Toxocara canis</name>
    <name type="common">Canine roundworm</name>
    <dbReference type="NCBI Taxonomy" id="6265"/>
    <lineage>
        <taxon>Eukaryota</taxon>
        <taxon>Metazoa</taxon>
        <taxon>Ecdysozoa</taxon>
        <taxon>Nematoda</taxon>
        <taxon>Chromadorea</taxon>
        <taxon>Rhabditida</taxon>
        <taxon>Spirurina</taxon>
        <taxon>Ascaridomorpha</taxon>
        <taxon>Ascaridoidea</taxon>
        <taxon>Toxocaridae</taxon>
        <taxon>Toxocara</taxon>
    </lineage>
</organism>
<protein>
    <recommendedName>
        <fullName evidence="4">NARG2_C domain-containing protein</fullName>
    </recommendedName>
</protein>
<feature type="compositionally biased region" description="Basic and acidic residues" evidence="1">
    <location>
        <begin position="69"/>
        <end position="93"/>
    </location>
</feature>
<name>A0A0B2UW14_TOXCA</name>
<evidence type="ECO:0000313" key="3">
    <source>
        <dbReference type="Proteomes" id="UP000031036"/>
    </source>
</evidence>
<evidence type="ECO:0000256" key="1">
    <source>
        <dbReference type="SAM" id="MobiDB-lite"/>
    </source>
</evidence>
<evidence type="ECO:0000313" key="2">
    <source>
        <dbReference type="EMBL" id="KHN73459.1"/>
    </source>
</evidence>
<dbReference type="OrthoDB" id="6288737at2759"/>
<dbReference type="OMA" id="DYFRCKL"/>
<gene>
    <name evidence="2" type="ORF">Tcan_03104</name>
</gene>
<feature type="region of interest" description="Disordered" evidence="1">
    <location>
        <begin position="703"/>
        <end position="749"/>
    </location>
</feature>
<feature type="compositionally biased region" description="Basic and acidic residues" evidence="1">
    <location>
        <begin position="738"/>
        <end position="749"/>
    </location>
</feature>
<proteinExistence type="predicted"/>
<feature type="region of interest" description="Disordered" evidence="1">
    <location>
        <begin position="503"/>
        <end position="524"/>
    </location>
</feature>
<dbReference type="Proteomes" id="UP000031036">
    <property type="component" value="Unassembled WGS sequence"/>
</dbReference>
<feature type="region of interest" description="Disordered" evidence="1">
    <location>
        <begin position="438"/>
        <end position="487"/>
    </location>
</feature>
<accession>A0A0B2UW14</accession>
<feature type="region of interest" description="Disordered" evidence="1">
    <location>
        <begin position="60"/>
        <end position="101"/>
    </location>
</feature>
<sequence length="749" mass="83946">MQIKSMRRGNQSAELCPIVNGVDDPSILSKHMWLFCDACRDRRLLNSVVGKQLISLLGESDSETEPTDVVERERESTGGKSFEGKKSGFDGKKKERKRKSERVEGFVPDALKISRLVKTGLTKAEALQKLVEEKRETAAQRLMEKSKAIGGKANDMEENTEAKLKVDPLNMPWTPRYDRFIISRPSVLNRVVDHQRYVAIISNFLDANKNVRYDHNKQEIEACFSSAMDQKLAEERKAYQKHVKKKMKTLKHELYVCGNLQTTRFVLERLTKRRSHLSGQYGSALKATEESYMEESTVLPKVKYNLVSGAMPKIVLPNERRRFAFTNDVNEVREQFPLEKVDQFPIEEDELAFHFAMKYAVNVVMGVSSALAIMCRRWLADSAKYVMPVVVKSRFDAVQGRSKNVCVVGKPCVFDELNYPSVWRRFVKHSVRVALYPKSKPSQRTGGRQRALFKKSGAATQQKLGDSTGKKEQSSASTEHESDDEIGDLVIAETAEIDARLRTENSASQHETEESTTKNNTDPQLVDDVLSGIMKEMGSADTITSRNEFEGAVEQQGDLEKFKGGDLSKRYSIFLVGGEVTDAIGFLIRSSNDGVDSSTGSSVSLAVKVEFAPDYGAELEQLKPGSYALRMDNKGHAEILPQITDPVSELVELDMDKVEEIKPCRATGYAFNGIDEHVALVYHLIQKRIPAALLPEKLKFRKGGESGGTGVEAPSCGTARKERQRGRKGGRKWSNPPAKRERIDFDAPQ</sequence>